<evidence type="ECO:0000313" key="1">
    <source>
        <dbReference type="EMBL" id="MEK7951022.1"/>
    </source>
</evidence>
<gene>
    <name evidence="1" type="ORF">WKV53_10965</name>
</gene>
<dbReference type="SUPFAM" id="SSF56112">
    <property type="entry name" value="Protein kinase-like (PK-like)"/>
    <property type="match status" value="1"/>
</dbReference>
<evidence type="ECO:0000313" key="2">
    <source>
        <dbReference type="Proteomes" id="UP001371305"/>
    </source>
</evidence>
<dbReference type="EMBL" id="JBBUKT010000003">
    <property type="protein sequence ID" value="MEK7951022.1"/>
    <property type="molecule type" value="Genomic_DNA"/>
</dbReference>
<proteinExistence type="predicted"/>
<comment type="caution">
    <text evidence="1">The sequence shown here is derived from an EMBL/GenBank/DDBJ whole genome shotgun (WGS) entry which is preliminary data.</text>
</comment>
<organism evidence="1 2">
    <name type="scientific">Luteolibacter soli</name>
    <dbReference type="NCBI Taxonomy" id="3135280"/>
    <lineage>
        <taxon>Bacteria</taxon>
        <taxon>Pseudomonadati</taxon>
        <taxon>Verrucomicrobiota</taxon>
        <taxon>Verrucomicrobiia</taxon>
        <taxon>Verrucomicrobiales</taxon>
        <taxon>Verrucomicrobiaceae</taxon>
        <taxon>Luteolibacter</taxon>
    </lineage>
</organism>
<dbReference type="RefSeq" id="WP_341404624.1">
    <property type="nucleotide sequence ID" value="NZ_JBBUKT010000003.1"/>
</dbReference>
<dbReference type="Gene3D" id="1.10.510.10">
    <property type="entry name" value="Transferase(Phosphotransferase) domain 1"/>
    <property type="match status" value="1"/>
</dbReference>
<dbReference type="InterPro" id="IPR011009">
    <property type="entry name" value="Kinase-like_dom_sf"/>
</dbReference>
<reference evidence="1 2" key="1">
    <citation type="submission" date="2024-04" db="EMBL/GenBank/DDBJ databases">
        <title>Luteolibacter sp. isolated from soil.</title>
        <authorList>
            <person name="An J."/>
        </authorList>
    </citation>
    <scope>NUCLEOTIDE SEQUENCE [LARGE SCALE GENOMIC DNA]</scope>
    <source>
        <strain evidence="1 2">Y139</strain>
    </source>
</reference>
<name>A0ABU9AW93_9BACT</name>
<protein>
    <submittedName>
        <fullName evidence="1">Serine/threonine protein phosphatase</fullName>
    </submittedName>
</protein>
<sequence length="133" mass="15258">MRDLKDGIRAHVRIDWMGNVHKRFRGTDADKRYATEVAVLKVLEERGCPYVPKLVEEHPEELYFVSTSCGQPASTISKERADQLFADLEKDYGVRHLDAEPRNITYDPRAGRFCVIDFELAEILPPPEQPKST</sequence>
<keyword evidence="2" id="KW-1185">Reference proteome</keyword>
<dbReference type="Proteomes" id="UP001371305">
    <property type="component" value="Unassembled WGS sequence"/>
</dbReference>
<accession>A0ABU9AW93</accession>